<dbReference type="OrthoDB" id="10500166at2759"/>
<evidence type="ECO:0000313" key="2">
    <source>
        <dbReference type="Proteomes" id="UP000266673"/>
    </source>
</evidence>
<comment type="caution">
    <text evidence="1">The sequence shown here is derived from an EMBL/GenBank/DDBJ whole genome shotgun (WGS) entry which is preliminary data.</text>
</comment>
<gene>
    <name evidence="1" type="ORF">C2G38_2043553</name>
</gene>
<name>A0A397UMJ8_9GLOM</name>
<protein>
    <submittedName>
        <fullName evidence="1">Uncharacterized protein</fullName>
    </submittedName>
</protein>
<keyword evidence="2" id="KW-1185">Reference proteome</keyword>
<dbReference type="Proteomes" id="UP000266673">
    <property type="component" value="Unassembled WGS sequence"/>
</dbReference>
<accession>A0A397UMJ8</accession>
<dbReference type="EMBL" id="QKWP01001258">
    <property type="protein sequence ID" value="RIB10377.1"/>
    <property type="molecule type" value="Genomic_DNA"/>
</dbReference>
<organism evidence="1 2">
    <name type="scientific">Gigaspora rosea</name>
    <dbReference type="NCBI Taxonomy" id="44941"/>
    <lineage>
        <taxon>Eukaryota</taxon>
        <taxon>Fungi</taxon>
        <taxon>Fungi incertae sedis</taxon>
        <taxon>Mucoromycota</taxon>
        <taxon>Glomeromycotina</taxon>
        <taxon>Glomeromycetes</taxon>
        <taxon>Diversisporales</taxon>
        <taxon>Gigasporaceae</taxon>
        <taxon>Gigaspora</taxon>
    </lineage>
</organism>
<sequence length="211" mass="24350">MNSNNNNVKKKEISKENSNYPKSKIIIYKTPKRSYKYNIIEPENNENNISIYINNSNIVSDTETLSEIGALRSIKDILAYLIPTIVAKKILDPSDPTINIRISGIEKYSILQIAMKSLIDELEDKNRFIDKEGHYWNVKLYFSADWKFIAICLGDKAANSAEYCLWCPIHKLQNGVLEVNGIRQDNWTITKNMNEINRNYQNIPGHNQPPQ</sequence>
<reference evidence="1 2" key="1">
    <citation type="submission" date="2018-06" db="EMBL/GenBank/DDBJ databases">
        <title>Comparative genomics reveals the genomic features of Rhizophagus irregularis, R. cerebriforme, R. diaphanum and Gigaspora rosea, and their symbiotic lifestyle signature.</title>
        <authorList>
            <person name="Morin E."/>
            <person name="San Clemente H."/>
            <person name="Chen E.C.H."/>
            <person name="De La Providencia I."/>
            <person name="Hainaut M."/>
            <person name="Kuo A."/>
            <person name="Kohler A."/>
            <person name="Murat C."/>
            <person name="Tang N."/>
            <person name="Roy S."/>
            <person name="Loubradou J."/>
            <person name="Henrissat B."/>
            <person name="Grigoriev I.V."/>
            <person name="Corradi N."/>
            <person name="Roux C."/>
            <person name="Martin F.M."/>
        </authorList>
    </citation>
    <scope>NUCLEOTIDE SEQUENCE [LARGE SCALE GENOMIC DNA]</scope>
    <source>
        <strain evidence="1 2">DAOM 194757</strain>
    </source>
</reference>
<dbReference type="AlphaFoldDB" id="A0A397UMJ8"/>
<proteinExistence type="predicted"/>
<evidence type="ECO:0000313" key="1">
    <source>
        <dbReference type="EMBL" id="RIB10377.1"/>
    </source>
</evidence>